<organism evidence="2 3">
    <name type="scientific">Bacillus cereus</name>
    <dbReference type="NCBI Taxonomy" id="1396"/>
    <lineage>
        <taxon>Bacteria</taxon>
        <taxon>Bacillati</taxon>
        <taxon>Bacillota</taxon>
        <taxon>Bacilli</taxon>
        <taxon>Bacillales</taxon>
        <taxon>Bacillaceae</taxon>
        <taxon>Bacillus</taxon>
        <taxon>Bacillus cereus group</taxon>
    </lineage>
</organism>
<protein>
    <recommendedName>
        <fullName evidence="1">DUF7694 domain-containing protein</fullName>
    </recommendedName>
</protein>
<dbReference type="AlphaFoldDB" id="A0A164QEU9"/>
<evidence type="ECO:0000259" key="1">
    <source>
        <dbReference type="Pfam" id="PF24746"/>
    </source>
</evidence>
<evidence type="ECO:0000313" key="2">
    <source>
        <dbReference type="EMBL" id="KZD71216.1"/>
    </source>
</evidence>
<evidence type="ECO:0000313" key="3">
    <source>
        <dbReference type="Proteomes" id="UP000076482"/>
    </source>
</evidence>
<feature type="domain" description="DUF7694" evidence="1">
    <location>
        <begin position="36"/>
        <end position="98"/>
    </location>
</feature>
<reference evidence="2 3" key="1">
    <citation type="submission" date="2015-09" db="EMBL/GenBank/DDBJ databases">
        <title>Bacillus cereus food isolates.</title>
        <authorList>
            <person name="Boekhorst J."/>
        </authorList>
    </citation>
    <scope>NUCLEOTIDE SEQUENCE [LARGE SCALE GENOMIC DNA]</scope>
    <source>
        <strain evidence="2 3">B4088</strain>
    </source>
</reference>
<accession>A0A164QEU9</accession>
<comment type="caution">
    <text evidence="2">The sequence shown here is derived from an EMBL/GenBank/DDBJ whole genome shotgun (WGS) entry which is preliminary data.</text>
</comment>
<gene>
    <name evidence="2" type="ORF">B4088_0946</name>
</gene>
<dbReference type="Pfam" id="PF24746">
    <property type="entry name" value="DUF7694"/>
    <property type="match status" value="1"/>
</dbReference>
<name>A0A164QEU9_BACCE</name>
<dbReference type="Proteomes" id="UP000076482">
    <property type="component" value="Unassembled WGS sequence"/>
</dbReference>
<sequence length="107" mass="12451">MRKQSPKEAGHTNGWFGELDRAYSNGKYAVMIRKVETEWGVVEHACIRNAANTDIPWKDKQRIKDELFGKERTAIEVFPKQSELVDEANMYHIWVLPEGMDLPFKID</sequence>
<proteinExistence type="predicted"/>
<dbReference type="InterPro" id="IPR056111">
    <property type="entry name" value="DUF7694"/>
</dbReference>
<dbReference type="PATRIC" id="fig|1396.535.peg.1015"/>
<dbReference type="EMBL" id="LJKE01000020">
    <property type="protein sequence ID" value="KZD71216.1"/>
    <property type="molecule type" value="Genomic_DNA"/>
</dbReference>